<name>A0ABX7SKI7_9CAUL</name>
<reference evidence="1 2" key="1">
    <citation type="submission" date="2020-09" db="EMBL/GenBank/DDBJ databases">
        <title>Brevundimonas sp. LVF1 isolated from an oligotrophic pond in Goettingen, Germany.</title>
        <authorList>
            <person name="Friedrich I."/>
            <person name="Klassen A."/>
            <person name="Neubauer H."/>
            <person name="Schneider D."/>
            <person name="Hertel R."/>
            <person name="Daniel R."/>
        </authorList>
    </citation>
    <scope>NUCLEOTIDE SEQUENCE [LARGE SCALE GENOMIC DNA]</scope>
    <source>
        <strain evidence="1 2">LVF1</strain>
    </source>
</reference>
<protein>
    <recommendedName>
        <fullName evidence="3">Virion structural protein</fullName>
    </recommendedName>
</protein>
<proteinExistence type="predicted"/>
<evidence type="ECO:0008006" key="3">
    <source>
        <dbReference type="Google" id="ProtNLM"/>
    </source>
</evidence>
<sequence length="144" mass="15476">MSYVESLAWDDLLSEDDTVVMEILQPGLVIGAPGAPLINGANQSGRTLNLKGLTPGYVFRKGQWLSLIQNGQRFAYKSSAAATADGSGNMALPLRTMLRVPTLNNAVVEIAQPMVEGWPTIDTDSLTVGVDGLVTPRFTVEERE</sequence>
<dbReference type="EMBL" id="CP062006">
    <property type="protein sequence ID" value="QTC88192.1"/>
    <property type="molecule type" value="Genomic_DNA"/>
</dbReference>
<dbReference type="RefSeq" id="WP_207825231.1">
    <property type="nucleotide sequence ID" value="NZ_CP062006.1"/>
</dbReference>
<keyword evidence="2" id="KW-1185">Reference proteome</keyword>
<evidence type="ECO:0000313" key="2">
    <source>
        <dbReference type="Proteomes" id="UP000663942"/>
    </source>
</evidence>
<gene>
    <name evidence="1" type="ORF">IFE19_01940</name>
</gene>
<accession>A0ABX7SKI7</accession>
<dbReference type="Proteomes" id="UP000663942">
    <property type="component" value="Chromosome"/>
</dbReference>
<organism evidence="1 2">
    <name type="scientific">Brevundimonas pondensis</name>
    <dbReference type="NCBI Taxonomy" id="2774189"/>
    <lineage>
        <taxon>Bacteria</taxon>
        <taxon>Pseudomonadati</taxon>
        <taxon>Pseudomonadota</taxon>
        <taxon>Alphaproteobacteria</taxon>
        <taxon>Caulobacterales</taxon>
        <taxon>Caulobacteraceae</taxon>
        <taxon>Brevundimonas</taxon>
    </lineage>
</organism>
<evidence type="ECO:0000313" key="1">
    <source>
        <dbReference type="EMBL" id="QTC88192.1"/>
    </source>
</evidence>